<accession>A0A2N3HYG0</accession>
<proteinExistence type="predicted"/>
<dbReference type="Proteomes" id="UP000233535">
    <property type="component" value="Unassembled WGS sequence"/>
</dbReference>
<evidence type="ECO:0000313" key="2">
    <source>
        <dbReference type="Proteomes" id="UP000233535"/>
    </source>
</evidence>
<dbReference type="EMBL" id="MVDD01000006">
    <property type="protein sequence ID" value="PKQ63033.1"/>
    <property type="molecule type" value="Genomic_DNA"/>
</dbReference>
<sequence>MITLSLSCQSQEVKNKKGDDSFSIRNSEWIEVEKKGDDFQPLSSEWIRKIVVTENEIQLDLMESSLYKIENIEDLENGVKISIHNVDWYYKVTWIDYKKKISKWDYTYNGNIERSFSYYAIIKNNLQLIEKYE</sequence>
<evidence type="ECO:0000313" key="1">
    <source>
        <dbReference type="EMBL" id="PKQ63033.1"/>
    </source>
</evidence>
<name>A0A2N3HYG0_9BACT</name>
<gene>
    <name evidence="1" type="ORF">BZG02_09685</name>
</gene>
<keyword evidence="2" id="KW-1185">Reference proteome</keyword>
<comment type="caution">
    <text evidence="1">The sequence shown here is derived from an EMBL/GenBank/DDBJ whole genome shotgun (WGS) entry which is preliminary data.</text>
</comment>
<protein>
    <submittedName>
        <fullName evidence="1">Uncharacterized protein</fullName>
    </submittedName>
</protein>
<dbReference type="AlphaFoldDB" id="A0A2N3HYG0"/>
<organism evidence="1 2">
    <name type="scientific">Labilibaculum filiforme</name>
    <dbReference type="NCBI Taxonomy" id="1940526"/>
    <lineage>
        <taxon>Bacteria</taxon>
        <taxon>Pseudomonadati</taxon>
        <taxon>Bacteroidota</taxon>
        <taxon>Bacteroidia</taxon>
        <taxon>Marinilabiliales</taxon>
        <taxon>Marinifilaceae</taxon>
        <taxon>Labilibaculum</taxon>
    </lineage>
</organism>
<reference evidence="1 2" key="1">
    <citation type="journal article" date="2017" name="Front. Microbiol.">
        <title>Labilibaculum manganireducens gen. nov., sp. nov. and Labilibaculum filiforme sp. nov., Novel Bacteroidetes Isolated from Subsurface Sediments of the Baltic Sea.</title>
        <authorList>
            <person name="Vandieken V."/>
            <person name="Marshall I.P."/>
            <person name="Niemann H."/>
            <person name="Engelen B."/>
            <person name="Cypionka H."/>
        </authorList>
    </citation>
    <scope>NUCLEOTIDE SEQUENCE [LARGE SCALE GENOMIC DNA]</scope>
    <source>
        <strain evidence="1 2">59.16B</strain>
    </source>
</reference>